<sequence>MGYHPNCIDTRATGEPSKREAAAVRLAYGENTKITASEVEILYGVCGSNNQWWPGLSKNDADSAAAAQEVIGASLLCPNHPHADQVKAYVKRSLDQAEADKNRIQYDGTYLVGRDLNPGTYVSQPTGGCYWERTDRNGQIIDNNFSNGARVQFTVEPSDYSISVQGCGEWSRAN</sequence>
<evidence type="ECO:0000313" key="2">
    <source>
        <dbReference type="Proteomes" id="UP001597351"/>
    </source>
</evidence>
<proteinExistence type="predicted"/>
<dbReference type="RefSeq" id="WP_343915783.1">
    <property type="nucleotide sequence ID" value="NZ_BAAAJT010000002.1"/>
</dbReference>
<name>A0ABW4TJY1_9ACTN</name>
<protein>
    <submittedName>
        <fullName evidence="1">Uncharacterized protein</fullName>
    </submittedName>
</protein>
<reference evidence="2" key="1">
    <citation type="journal article" date="2019" name="Int. J. Syst. Evol. Microbiol.">
        <title>The Global Catalogue of Microorganisms (GCM) 10K type strain sequencing project: providing services to taxonomists for standard genome sequencing and annotation.</title>
        <authorList>
            <consortium name="The Broad Institute Genomics Platform"/>
            <consortium name="The Broad Institute Genome Sequencing Center for Infectious Disease"/>
            <person name="Wu L."/>
            <person name="Ma J."/>
        </authorList>
    </citation>
    <scope>NUCLEOTIDE SEQUENCE [LARGE SCALE GENOMIC DNA]</scope>
    <source>
        <strain evidence="2">CGMCC 1.12477</strain>
    </source>
</reference>
<organism evidence="1 2">
    <name type="scientific">Nocardioides aestuarii</name>
    <dbReference type="NCBI Taxonomy" id="252231"/>
    <lineage>
        <taxon>Bacteria</taxon>
        <taxon>Bacillati</taxon>
        <taxon>Actinomycetota</taxon>
        <taxon>Actinomycetes</taxon>
        <taxon>Propionibacteriales</taxon>
        <taxon>Nocardioidaceae</taxon>
        <taxon>Nocardioides</taxon>
    </lineage>
</organism>
<evidence type="ECO:0000313" key="1">
    <source>
        <dbReference type="EMBL" id="MFD1945326.1"/>
    </source>
</evidence>
<dbReference type="EMBL" id="JBHUGD010000001">
    <property type="protein sequence ID" value="MFD1945326.1"/>
    <property type="molecule type" value="Genomic_DNA"/>
</dbReference>
<keyword evidence="2" id="KW-1185">Reference proteome</keyword>
<gene>
    <name evidence="1" type="ORF">ACFSDE_00860</name>
</gene>
<comment type="caution">
    <text evidence="1">The sequence shown here is derived from an EMBL/GenBank/DDBJ whole genome shotgun (WGS) entry which is preliminary data.</text>
</comment>
<dbReference type="Proteomes" id="UP001597351">
    <property type="component" value="Unassembled WGS sequence"/>
</dbReference>
<accession>A0ABW4TJY1</accession>